<dbReference type="RefSeq" id="WP_184344379.1">
    <property type="nucleotide sequence ID" value="NZ_JACHIG010000018.1"/>
</dbReference>
<reference evidence="2 3" key="1">
    <citation type="submission" date="2020-08" db="EMBL/GenBank/DDBJ databases">
        <title>Genomic Encyclopedia of Type Strains, Phase IV (KMG-IV): sequencing the most valuable type-strain genomes for metagenomic binning, comparative biology and taxonomic classification.</title>
        <authorList>
            <person name="Goeker M."/>
        </authorList>
    </citation>
    <scope>NUCLEOTIDE SEQUENCE [LARGE SCALE GENOMIC DNA]</scope>
    <source>
        <strain evidence="2 3">DSM 12252</strain>
    </source>
</reference>
<dbReference type="AlphaFoldDB" id="A0A7W8DMP9"/>
<dbReference type="Proteomes" id="UP000590740">
    <property type="component" value="Unassembled WGS sequence"/>
</dbReference>
<sequence length="132" mass="14398">MSTLNPDLDAPKALKVSFEGEVLHVLLEGGRQIVVPTALFPRLRFATKAERRAYRLIGGGSGIHWPALDEDISVKGLLAKKGSAESSHSLIQWLLKRKQASKKEKSSVQGIQILPPKRRAAPVGKSKLKQAV</sequence>
<evidence type="ECO:0008006" key="4">
    <source>
        <dbReference type="Google" id="ProtNLM"/>
    </source>
</evidence>
<evidence type="ECO:0000313" key="2">
    <source>
        <dbReference type="EMBL" id="MBB5035507.1"/>
    </source>
</evidence>
<accession>A0A7W8DMP9</accession>
<comment type="caution">
    <text evidence="2">The sequence shown here is derived from an EMBL/GenBank/DDBJ whole genome shotgun (WGS) entry which is preliminary data.</text>
</comment>
<dbReference type="InterPro" id="IPR018841">
    <property type="entry name" value="DUF2442"/>
</dbReference>
<dbReference type="Pfam" id="PF10387">
    <property type="entry name" value="DUF2442"/>
    <property type="match status" value="1"/>
</dbReference>
<name>A0A7W8DMP9_9BACT</name>
<evidence type="ECO:0000313" key="3">
    <source>
        <dbReference type="Proteomes" id="UP000590740"/>
    </source>
</evidence>
<evidence type="ECO:0000256" key="1">
    <source>
        <dbReference type="SAM" id="MobiDB-lite"/>
    </source>
</evidence>
<dbReference type="EMBL" id="JACHIG010000018">
    <property type="protein sequence ID" value="MBB5035507.1"/>
    <property type="molecule type" value="Genomic_DNA"/>
</dbReference>
<protein>
    <recommendedName>
        <fullName evidence="4">DUF2442 domain-containing protein</fullName>
    </recommendedName>
</protein>
<proteinExistence type="predicted"/>
<organism evidence="2 3">
    <name type="scientific">Prosthecobacter vanneervenii</name>
    <dbReference type="NCBI Taxonomy" id="48466"/>
    <lineage>
        <taxon>Bacteria</taxon>
        <taxon>Pseudomonadati</taxon>
        <taxon>Verrucomicrobiota</taxon>
        <taxon>Verrucomicrobiia</taxon>
        <taxon>Verrucomicrobiales</taxon>
        <taxon>Verrucomicrobiaceae</taxon>
        <taxon>Prosthecobacter</taxon>
    </lineage>
</organism>
<dbReference type="Gene3D" id="3.30.2020.40">
    <property type="entry name" value="Uncharacterised protein PF10387, DUF2442"/>
    <property type="match status" value="1"/>
</dbReference>
<feature type="region of interest" description="Disordered" evidence="1">
    <location>
        <begin position="101"/>
        <end position="132"/>
    </location>
</feature>
<keyword evidence="3" id="KW-1185">Reference proteome</keyword>
<gene>
    <name evidence="2" type="ORF">HNQ65_005118</name>
</gene>